<keyword evidence="3" id="KW-1185">Reference proteome</keyword>
<keyword evidence="1" id="KW-0812">Transmembrane</keyword>
<evidence type="ECO:0000313" key="2">
    <source>
        <dbReference type="EMBL" id="KAI1718242.1"/>
    </source>
</evidence>
<protein>
    <submittedName>
        <fullName evidence="2">Uncharacterized protein</fullName>
    </submittedName>
</protein>
<dbReference type="EMBL" id="JAKKPZ010000008">
    <property type="protein sequence ID" value="KAI1718242.1"/>
    <property type="molecule type" value="Genomic_DNA"/>
</dbReference>
<evidence type="ECO:0000313" key="3">
    <source>
        <dbReference type="Proteomes" id="UP001201812"/>
    </source>
</evidence>
<gene>
    <name evidence="2" type="ORF">DdX_06662</name>
</gene>
<reference evidence="2" key="1">
    <citation type="submission" date="2022-01" db="EMBL/GenBank/DDBJ databases">
        <title>Genome Sequence Resource for Two Populations of Ditylenchus destructor, the Migratory Endoparasitic Phytonematode.</title>
        <authorList>
            <person name="Zhang H."/>
            <person name="Lin R."/>
            <person name="Xie B."/>
        </authorList>
    </citation>
    <scope>NUCLEOTIDE SEQUENCE</scope>
    <source>
        <strain evidence="2">BazhouSP</strain>
    </source>
</reference>
<keyword evidence="1" id="KW-1133">Transmembrane helix</keyword>
<dbReference type="Proteomes" id="UP001201812">
    <property type="component" value="Unassembled WGS sequence"/>
</dbReference>
<feature type="transmembrane region" description="Helical" evidence="1">
    <location>
        <begin position="6"/>
        <end position="28"/>
    </location>
</feature>
<name>A0AAD4N507_9BILA</name>
<sequence>METVVIVIIVVVSVLALVAILVVSIYLFKRFVGRKRGLTSTHGILQAEYEKQLDDFVSAGGQPNQIRQPRLTEP</sequence>
<keyword evidence="1" id="KW-0472">Membrane</keyword>
<proteinExistence type="predicted"/>
<evidence type="ECO:0000256" key="1">
    <source>
        <dbReference type="SAM" id="Phobius"/>
    </source>
</evidence>
<accession>A0AAD4N507</accession>
<dbReference type="AlphaFoldDB" id="A0AAD4N507"/>
<organism evidence="2 3">
    <name type="scientific">Ditylenchus destructor</name>
    <dbReference type="NCBI Taxonomy" id="166010"/>
    <lineage>
        <taxon>Eukaryota</taxon>
        <taxon>Metazoa</taxon>
        <taxon>Ecdysozoa</taxon>
        <taxon>Nematoda</taxon>
        <taxon>Chromadorea</taxon>
        <taxon>Rhabditida</taxon>
        <taxon>Tylenchina</taxon>
        <taxon>Tylenchomorpha</taxon>
        <taxon>Sphaerularioidea</taxon>
        <taxon>Anguinidae</taxon>
        <taxon>Anguininae</taxon>
        <taxon>Ditylenchus</taxon>
    </lineage>
</organism>
<comment type="caution">
    <text evidence="2">The sequence shown here is derived from an EMBL/GenBank/DDBJ whole genome shotgun (WGS) entry which is preliminary data.</text>
</comment>